<name>A0A381Y0M0_9ZZZZ</name>
<dbReference type="EMBL" id="UINC01016969">
    <property type="protein sequence ID" value="SVA70242.1"/>
    <property type="molecule type" value="Genomic_DNA"/>
</dbReference>
<dbReference type="AlphaFoldDB" id="A0A381Y0M0"/>
<accession>A0A381Y0M0</accession>
<proteinExistence type="predicted"/>
<feature type="non-terminal residue" evidence="2">
    <location>
        <position position="57"/>
    </location>
</feature>
<keyword evidence="1" id="KW-1133">Transmembrane helix</keyword>
<organism evidence="2">
    <name type="scientific">marine metagenome</name>
    <dbReference type="NCBI Taxonomy" id="408172"/>
    <lineage>
        <taxon>unclassified sequences</taxon>
        <taxon>metagenomes</taxon>
        <taxon>ecological metagenomes</taxon>
    </lineage>
</organism>
<gene>
    <name evidence="2" type="ORF">METZ01_LOCUS123096</name>
</gene>
<keyword evidence="1" id="KW-0812">Transmembrane</keyword>
<feature type="transmembrane region" description="Helical" evidence="1">
    <location>
        <begin position="34"/>
        <end position="56"/>
    </location>
</feature>
<sequence length="57" mass="6468">MPIELIKPFFCLLLAFILSNKSGRTNVYSYILSFAIYVSISIILILQPDISQFILVS</sequence>
<evidence type="ECO:0000313" key="2">
    <source>
        <dbReference type="EMBL" id="SVA70242.1"/>
    </source>
</evidence>
<protein>
    <submittedName>
        <fullName evidence="2">Uncharacterized protein</fullName>
    </submittedName>
</protein>
<keyword evidence="1" id="KW-0472">Membrane</keyword>
<reference evidence="2" key="1">
    <citation type="submission" date="2018-05" db="EMBL/GenBank/DDBJ databases">
        <authorList>
            <person name="Lanie J.A."/>
            <person name="Ng W.-L."/>
            <person name="Kazmierczak K.M."/>
            <person name="Andrzejewski T.M."/>
            <person name="Davidsen T.M."/>
            <person name="Wayne K.J."/>
            <person name="Tettelin H."/>
            <person name="Glass J.I."/>
            <person name="Rusch D."/>
            <person name="Podicherti R."/>
            <person name="Tsui H.-C.T."/>
            <person name="Winkler M.E."/>
        </authorList>
    </citation>
    <scope>NUCLEOTIDE SEQUENCE</scope>
</reference>
<evidence type="ECO:0000256" key="1">
    <source>
        <dbReference type="SAM" id="Phobius"/>
    </source>
</evidence>